<dbReference type="GeneID" id="7448163"/>
<dbReference type="Proteomes" id="UP000001449">
    <property type="component" value="Chromosome 5"/>
</dbReference>
<dbReference type="PANTHER" id="PTHR11129:SF3">
    <property type="entry name" value="PROTEIN PRENYLTRANSFERASE ALPHA SUBUNIT REPEAT-CONTAINING PROTEIN 1"/>
    <property type="match status" value="1"/>
</dbReference>
<sequence length="409" mass="46429">MMMQPAPPKSVALLLDYLHQEPVPVEVNIAVLWDPDEETGVAGADVLNCYPVRSYVKVDSHLGINAPDLPRLAREFRDEFYLVRGRYRDVNGCESSTNLQVDGALAPRVLDATTCLLFVCPDDATAWADRRRALLDGCGGDILMISLQKELTFINLLFTQHAKAKWVAKKLVDLAAQRDKEYNNIYQWASSEINTCSSVAERFPKNYHAWTHRRWVFRLQFKTWISKSDSTVTAEDCIETKLIFKLLYKELENTQIWMKTHVSDHSACHYQGQVLRMLLAVGLHPTNGYFASSNDEDGITWAWDLLTKTINSARASSFFSHEVTWIHRRISSFTIINLFDGCIAADNTVPLVRFDSNTLASVLDEFVKMEVHDLASTYFDSDRSSTEAAHAMSKVELLQDDARDKYSGK</sequence>
<dbReference type="RefSeq" id="XP_002290781.1">
    <property type="nucleotide sequence ID" value="XM_002290745.1"/>
</dbReference>
<dbReference type="Gene3D" id="1.25.40.120">
    <property type="entry name" value="Protein prenylyltransferase"/>
    <property type="match status" value="1"/>
</dbReference>
<dbReference type="SUPFAM" id="SSF48439">
    <property type="entry name" value="Protein prenylyltransferase"/>
    <property type="match status" value="1"/>
</dbReference>
<keyword evidence="2" id="KW-0637">Prenyltransferase</keyword>
<dbReference type="GO" id="GO:0008318">
    <property type="term" value="F:protein prenyltransferase activity"/>
    <property type="evidence" value="ECO:0007669"/>
    <property type="project" value="InterPro"/>
</dbReference>
<reference evidence="5 6" key="2">
    <citation type="journal article" date="2008" name="Nature">
        <title>The Phaeodactylum genome reveals the evolutionary history of diatom genomes.</title>
        <authorList>
            <person name="Bowler C."/>
            <person name="Allen A.E."/>
            <person name="Badger J.H."/>
            <person name="Grimwood J."/>
            <person name="Jabbari K."/>
            <person name="Kuo A."/>
            <person name="Maheswari U."/>
            <person name="Martens C."/>
            <person name="Maumus F."/>
            <person name="Otillar R.P."/>
            <person name="Rayko E."/>
            <person name="Salamov A."/>
            <person name="Vandepoele K."/>
            <person name="Beszteri B."/>
            <person name="Gruber A."/>
            <person name="Heijde M."/>
            <person name="Katinka M."/>
            <person name="Mock T."/>
            <person name="Valentin K."/>
            <person name="Verret F."/>
            <person name="Berges J.A."/>
            <person name="Brownlee C."/>
            <person name="Cadoret J.P."/>
            <person name="Chiovitti A."/>
            <person name="Choi C.J."/>
            <person name="Coesel S."/>
            <person name="De Martino A."/>
            <person name="Detter J.C."/>
            <person name="Durkin C."/>
            <person name="Falciatore A."/>
            <person name="Fournet J."/>
            <person name="Haruta M."/>
            <person name="Huysman M.J."/>
            <person name="Jenkins B.D."/>
            <person name="Jiroutova K."/>
            <person name="Jorgensen R.E."/>
            <person name="Joubert Y."/>
            <person name="Kaplan A."/>
            <person name="Kroger N."/>
            <person name="Kroth P.G."/>
            <person name="La Roche J."/>
            <person name="Lindquist E."/>
            <person name="Lommer M."/>
            <person name="Martin-Jezequel V."/>
            <person name="Lopez P.J."/>
            <person name="Lucas S."/>
            <person name="Mangogna M."/>
            <person name="McGinnis K."/>
            <person name="Medlin L.K."/>
            <person name="Montsant A."/>
            <person name="Oudot-Le Secq M.P."/>
            <person name="Napoli C."/>
            <person name="Obornik M."/>
            <person name="Parker M.S."/>
            <person name="Petit J.L."/>
            <person name="Porcel B.M."/>
            <person name="Poulsen N."/>
            <person name="Robison M."/>
            <person name="Rychlewski L."/>
            <person name="Rynearson T.A."/>
            <person name="Schmutz J."/>
            <person name="Shapiro H."/>
            <person name="Siaut M."/>
            <person name="Stanley M."/>
            <person name="Sussman M.R."/>
            <person name="Taylor A.R."/>
            <person name="Vardi A."/>
            <person name="von Dassow P."/>
            <person name="Vyverman W."/>
            <person name="Willis A."/>
            <person name="Wyrwicz L.S."/>
            <person name="Rokhsar D.S."/>
            <person name="Weissenbach J."/>
            <person name="Armbrust E.V."/>
            <person name="Green B.R."/>
            <person name="Van de Peer Y."/>
            <person name="Grigoriev I.V."/>
        </authorList>
    </citation>
    <scope>NUCLEOTIDE SEQUENCE [LARGE SCALE GENOMIC DNA]</scope>
    <source>
        <strain evidence="5 6">CCMP1335</strain>
    </source>
</reference>
<reference evidence="5 6" key="1">
    <citation type="journal article" date="2004" name="Science">
        <title>The genome of the diatom Thalassiosira pseudonana: ecology, evolution, and metabolism.</title>
        <authorList>
            <person name="Armbrust E.V."/>
            <person name="Berges J.A."/>
            <person name="Bowler C."/>
            <person name="Green B.R."/>
            <person name="Martinez D."/>
            <person name="Putnam N.H."/>
            <person name="Zhou S."/>
            <person name="Allen A.E."/>
            <person name="Apt K.E."/>
            <person name="Bechner M."/>
            <person name="Brzezinski M.A."/>
            <person name="Chaal B.K."/>
            <person name="Chiovitti A."/>
            <person name="Davis A.K."/>
            <person name="Demarest M.S."/>
            <person name="Detter J.C."/>
            <person name="Glavina T."/>
            <person name="Goodstein D."/>
            <person name="Hadi M.Z."/>
            <person name="Hellsten U."/>
            <person name="Hildebrand M."/>
            <person name="Jenkins B.D."/>
            <person name="Jurka J."/>
            <person name="Kapitonov V.V."/>
            <person name="Kroger N."/>
            <person name="Lau W.W."/>
            <person name="Lane T.W."/>
            <person name="Larimer F.W."/>
            <person name="Lippmeier J.C."/>
            <person name="Lucas S."/>
            <person name="Medina M."/>
            <person name="Montsant A."/>
            <person name="Obornik M."/>
            <person name="Parker M.S."/>
            <person name="Palenik B."/>
            <person name="Pazour G.J."/>
            <person name="Richardson P.M."/>
            <person name="Rynearson T.A."/>
            <person name="Saito M.A."/>
            <person name="Schwartz D.C."/>
            <person name="Thamatrakoln K."/>
            <person name="Valentin K."/>
            <person name="Vardi A."/>
            <person name="Wilkerson F.P."/>
            <person name="Rokhsar D.S."/>
        </authorList>
    </citation>
    <scope>NUCLEOTIDE SEQUENCE [LARGE SCALE GENOMIC DNA]</scope>
    <source>
        <strain evidence="5 6">CCMP1335</strain>
    </source>
</reference>
<dbReference type="PROSITE" id="PS51147">
    <property type="entry name" value="PFTA"/>
    <property type="match status" value="1"/>
</dbReference>
<evidence type="ECO:0000256" key="1">
    <source>
        <dbReference type="ARBA" id="ARBA00006734"/>
    </source>
</evidence>
<dbReference type="GO" id="GO:0005737">
    <property type="term" value="C:cytoplasm"/>
    <property type="evidence" value="ECO:0000318"/>
    <property type="project" value="GO_Central"/>
</dbReference>
<dbReference type="InterPro" id="IPR002088">
    <property type="entry name" value="Prenyl_trans_a"/>
</dbReference>
<dbReference type="PANTHER" id="PTHR11129">
    <property type="entry name" value="PROTEIN FARNESYLTRANSFERASE ALPHA SUBUNIT/RAB GERANYLGERANYL TRANSFERASE ALPHA SUBUNIT"/>
    <property type="match status" value="1"/>
</dbReference>
<dbReference type="STRING" id="35128.B8C3B5"/>
<evidence type="ECO:0000313" key="5">
    <source>
        <dbReference type="EMBL" id="EED92533.1"/>
    </source>
</evidence>
<accession>B8C3B5</accession>
<dbReference type="KEGG" id="tps:THAPSDRAFT_5585"/>
<keyword evidence="6" id="KW-1185">Reference proteome</keyword>
<organism evidence="5 6">
    <name type="scientific">Thalassiosira pseudonana</name>
    <name type="common">Marine diatom</name>
    <name type="synonym">Cyclotella nana</name>
    <dbReference type="NCBI Taxonomy" id="35128"/>
    <lineage>
        <taxon>Eukaryota</taxon>
        <taxon>Sar</taxon>
        <taxon>Stramenopiles</taxon>
        <taxon>Ochrophyta</taxon>
        <taxon>Bacillariophyta</taxon>
        <taxon>Coscinodiscophyceae</taxon>
        <taxon>Thalassiosirophycidae</taxon>
        <taxon>Thalassiosirales</taxon>
        <taxon>Thalassiosiraceae</taxon>
        <taxon>Thalassiosira</taxon>
    </lineage>
</organism>
<keyword evidence="3" id="KW-0808">Transferase</keyword>
<evidence type="ECO:0000256" key="4">
    <source>
        <dbReference type="ARBA" id="ARBA00022737"/>
    </source>
</evidence>
<name>B8C3B5_THAPS</name>
<dbReference type="EMBL" id="CM000642">
    <property type="protein sequence ID" value="EED92533.1"/>
    <property type="molecule type" value="Genomic_DNA"/>
</dbReference>
<comment type="similarity">
    <text evidence="1">Belongs to the protein prenyltransferase subunit alpha family.</text>
</comment>
<dbReference type="InParanoid" id="B8C3B5"/>
<evidence type="ECO:0000256" key="3">
    <source>
        <dbReference type="ARBA" id="ARBA00022679"/>
    </source>
</evidence>
<proteinExistence type="inferred from homology"/>
<dbReference type="Pfam" id="PF01239">
    <property type="entry name" value="PPTA"/>
    <property type="match status" value="2"/>
</dbReference>
<dbReference type="PaxDb" id="35128-Thaps5585"/>
<gene>
    <name evidence="5" type="ORF">THAPSDRAFT_5585</name>
</gene>
<evidence type="ECO:0000313" key="6">
    <source>
        <dbReference type="Proteomes" id="UP000001449"/>
    </source>
</evidence>
<keyword evidence="4" id="KW-0677">Repeat</keyword>
<evidence type="ECO:0000256" key="2">
    <source>
        <dbReference type="ARBA" id="ARBA00022602"/>
    </source>
</evidence>
<protein>
    <recommendedName>
        <fullName evidence="7">Protein prenyltransferase</fullName>
    </recommendedName>
</protein>
<evidence type="ECO:0008006" key="7">
    <source>
        <dbReference type="Google" id="ProtNLM"/>
    </source>
</evidence>
<dbReference type="AlphaFoldDB" id="B8C3B5"/>
<dbReference type="HOGENOM" id="CLU_673543_0_0_1"/>